<name>A0ACC0PXE1_RHOML</name>
<protein>
    <submittedName>
        <fullName evidence="1">Uncharacterized protein</fullName>
    </submittedName>
</protein>
<accession>A0ACC0PXE1</accession>
<reference evidence="1" key="1">
    <citation type="submission" date="2022-02" db="EMBL/GenBank/DDBJ databases">
        <title>Plant Genome Project.</title>
        <authorList>
            <person name="Zhang R.-G."/>
        </authorList>
    </citation>
    <scope>NUCLEOTIDE SEQUENCE</scope>
    <source>
        <strain evidence="1">AT1</strain>
    </source>
</reference>
<gene>
    <name evidence="1" type="ORF">RHMOL_Rhmol02G0305000</name>
</gene>
<keyword evidence="2" id="KW-1185">Reference proteome</keyword>
<dbReference type="Proteomes" id="UP001062846">
    <property type="component" value="Chromosome 2"/>
</dbReference>
<evidence type="ECO:0000313" key="1">
    <source>
        <dbReference type="EMBL" id="KAI8569804.1"/>
    </source>
</evidence>
<sequence>MCSITLYKENPQRHLVLHCEVATSWALPVFEYSSQICVGVLVVVSLAEKRFDSYLYDFFQNSGQLKLRGNQMEEYNIQKCVLHLNERNDLAQTYLDEAARRMKRATLLGDNSERSTNSSPTCHAFS</sequence>
<organism evidence="1 2">
    <name type="scientific">Rhododendron molle</name>
    <name type="common">Chinese azalea</name>
    <name type="synonym">Azalea mollis</name>
    <dbReference type="NCBI Taxonomy" id="49168"/>
    <lineage>
        <taxon>Eukaryota</taxon>
        <taxon>Viridiplantae</taxon>
        <taxon>Streptophyta</taxon>
        <taxon>Embryophyta</taxon>
        <taxon>Tracheophyta</taxon>
        <taxon>Spermatophyta</taxon>
        <taxon>Magnoliopsida</taxon>
        <taxon>eudicotyledons</taxon>
        <taxon>Gunneridae</taxon>
        <taxon>Pentapetalae</taxon>
        <taxon>asterids</taxon>
        <taxon>Ericales</taxon>
        <taxon>Ericaceae</taxon>
        <taxon>Ericoideae</taxon>
        <taxon>Rhodoreae</taxon>
        <taxon>Rhododendron</taxon>
    </lineage>
</organism>
<evidence type="ECO:0000313" key="2">
    <source>
        <dbReference type="Proteomes" id="UP001062846"/>
    </source>
</evidence>
<proteinExistence type="predicted"/>
<dbReference type="EMBL" id="CM046389">
    <property type="protein sequence ID" value="KAI8569804.1"/>
    <property type="molecule type" value="Genomic_DNA"/>
</dbReference>
<comment type="caution">
    <text evidence="1">The sequence shown here is derived from an EMBL/GenBank/DDBJ whole genome shotgun (WGS) entry which is preliminary data.</text>
</comment>